<dbReference type="Gene3D" id="3.40.50.720">
    <property type="entry name" value="NAD(P)-binding Rossmann-like Domain"/>
    <property type="match status" value="1"/>
</dbReference>
<dbReference type="InterPro" id="IPR013815">
    <property type="entry name" value="ATP_grasp_subdomain_1"/>
</dbReference>
<keyword evidence="2" id="KW-0436">Ligase</keyword>
<dbReference type="Gene3D" id="3.30.470.20">
    <property type="entry name" value="ATP-grasp fold, B domain"/>
    <property type="match status" value="1"/>
</dbReference>
<dbReference type="SUPFAM" id="SSF52210">
    <property type="entry name" value="Succinyl-CoA synthetase domains"/>
    <property type="match status" value="2"/>
</dbReference>
<dbReference type="PANTHER" id="PTHR42793">
    <property type="entry name" value="COA BINDING DOMAIN CONTAINING PROTEIN"/>
    <property type="match status" value="1"/>
</dbReference>
<proteinExistence type="predicted"/>
<reference evidence="2 3" key="1">
    <citation type="submission" date="2024-03" db="EMBL/GenBank/DDBJ databases">
        <title>Draft genome sequence of Pseudonocardia nematodicida JCM 31783.</title>
        <authorList>
            <person name="Butdee W."/>
            <person name="Duangmal K."/>
        </authorList>
    </citation>
    <scope>NUCLEOTIDE SEQUENCE [LARGE SCALE GENOMIC DNA]</scope>
    <source>
        <strain evidence="2 3">JCM 31783</strain>
    </source>
</reference>
<dbReference type="Gene3D" id="3.40.50.261">
    <property type="entry name" value="Succinyl-CoA synthetase domains"/>
    <property type="match status" value="2"/>
</dbReference>
<dbReference type="SUPFAM" id="SSF56059">
    <property type="entry name" value="Glutathione synthetase ATP-binding domain-like"/>
    <property type="match status" value="1"/>
</dbReference>
<evidence type="ECO:0000313" key="3">
    <source>
        <dbReference type="Proteomes" id="UP001494902"/>
    </source>
</evidence>
<gene>
    <name evidence="2" type="ORF">WIS52_21215</name>
</gene>
<dbReference type="Pfam" id="PF13607">
    <property type="entry name" value="Succ_CoA_lig"/>
    <property type="match status" value="1"/>
</dbReference>
<protein>
    <submittedName>
        <fullName evidence="2">Acetate--CoA ligase family protein</fullName>
    </submittedName>
</protein>
<organism evidence="2 3">
    <name type="scientific">Pseudonocardia nematodicida</name>
    <dbReference type="NCBI Taxonomy" id="1206997"/>
    <lineage>
        <taxon>Bacteria</taxon>
        <taxon>Bacillati</taxon>
        <taxon>Actinomycetota</taxon>
        <taxon>Actinomycetes</taxon>
        <taxon>Pseudonocardiales</taxon>
        <taxon>Pseudonocardiaceae</taxon>
        <taxon>Pseudonocardia</taxon>
    </lineage>
</organism>
<dbReference type="Proteomes" id="UP001494902">
    <property type="component" value="Unassembled WGS sequence"/>
</dbReference>
<dbReference type="Pfam" id="PF13549">
    <property type="entry name" value="ATP-grasp_5"/>
    <property type="match status" value="1"/>
</dbReference>
<comment type="caution">
    <text evidence="2">The sequence shown here is derived from an EMBL/GenBank/DDBJ whole genome shotgun (WGS) entry which is preliminary data.</text>
</comment>
<sequence>MTQLSDRTAAAPARSELGRALLDPRSVAIIGASDDPRKTTARPLRFLRAAGFAGPVYPVNPRRETVLGERAWPDVASLPEVPDHVFVLTDTARVIDAVRECGEAGVPLVTILSGGFGEGGPEGRERLDELLATARRYGVRLVGPNSIGVVNPRTGMMLTANAAFAEAGVPTGPSFVASQSGSVIGALMTRAKARGLGFAGFVSTGSESDLTLGEICEATLDDPGIGSYTLFVESMENAGPLARFAAAAAERGRPVTVYKLGRSDAAAALSVSHTGALAGEDDEADAFFRACGFARVDNFEALIETEALLRRVGPPGPVPADRIGVITSTGGGAAIVVDQLETRGVTVARPSPEVFARLAALGLDVAQNLIVDLTLAGTRHDLVLGALDVLRSSGEFDLVLFVVGSSARLNPELAVAALAEAADGPVPLAAWALPDALESLRLLHDAGVPAFRTAEACAEAVAATLARRPADPEVLARREVPAPHGAVRTLDEVASARVLGGLGVAFPATTTCDVTGAPDTAPVYPAVVKALSNRLPHKSDAGAVVLGVADAPALAGAVATITANVAAHDPTLDLDRFVVQEMVGDTVVEALVGYRVSPTVGPLVLLAAGGVHTELYGDSALRLAPVTDAEAREMVEEVTAMRVARGFRGGPVGDLDALVETVVAVSRLAVTHPDVVEAEINPVAVRPQGSGVVALDALVRTADTRHPPEGPAWT</sequence>
<feature type="domain" description="CoA-binding" evidence="1">
    <location>
        <begin position="21"/>
        <end position="116"/>
    </location>
</feature>
<accession>A0ABV1KGH8</accession>
<dbReference type="Gene3D" id="3.30.1490.20">
    <property type="entry name" value="ATP-grasp fold, A domain"/>
    <property type="match status" value="1"/>
</dbReference>
<name>A0ABV1KGH8_9PSEU</name>
<dbReference type="RefSeq" id="WP_349300064.1">
    <property type="nucleotide sequence ID" value="NZ_JBEDNQ010000009.1"/>
</dbReference>
<dbReference type="EMBL" id="JBEDNQ010000009">
    <property type="protein sequence ID" value="MEQ3552994.1"/>
    <property type="molecule type" value="Genomic_DNA"/>
</dbReference>
<dbReference type="InterPro" id="IPR016102">
    <property type="entry name" value="Succinyl-CoA_synth-like"/>
</dbReference>
<dbReference type="PANTHER" id="PTHR42793:SF4">
    <property type="entry name" value="BLL6376 PROTEIN"/>
    <property type="match status" value="1"/>
</dbReference>
<dbReference type="Pfam" id="PF13380">
    <property type="entry name" value="CoA_binding_2"/>
    <property type="match status" value="1"/>
</dbReference>
<dbReference type="InterPro" id="IPR036291">
    <property type="entry name" value="NAD(P)-bd_dom_sf"/>
</dbReference>
<dbReference type="InterPro" id="IPR032875">
    <property type="entry name" value="Succ_CoA_lig_flav_dom"/>
</dbReference>
<dbReference type="GO" id="GO:0016874">
    <property type="term" value="F:ligase activity"/>
    <property type="evidence" value="ECO:0007669"/>
    <property type="project" value="UniProtKB-KW"/>
</dbReference>
<evidence type="ECO:0000259" key="1">
    <source>
        <dbReference type="SMART" id="SM00881"/>
    </source>
</evidence>
<evidence type="ECO:0000313" key="2">
    <source>
        <dbReference type="EMBL" id="MEQ3552994.1"/>
    </source>
</evidence>
<dbReference type="SUPFAM" id="SSF51735">
    <property type="entry name" value="NAD(P)-binding Rossmann-fold domains"/>
    <property type="match status" value="1"/>
</dbReference>
<keyword evidence="3" id="KW-1185">Reference proteome</keyword>
<dbReference type="SMART" id="SM00881">
    <property type="entry name" value="CoA_binding"/>
    <property type="match status" value="1"/>
</dbReference>
<dbReference type="InterPro" id="IPR003781">
    <property type="entry name" value="CoA-bd"/>
</dbReference>